<organism evidence="2 3">
    <name type="scientific">Theobroma cacao</name>
    <name type="common">Cacao</name>
    <name type="synonym">Cocoa</name>
    <dbReference type="NCBI Taxonomy" id="3641"/>
    <lineage>
        <taxon>Eukaryota</taxon>
        <taxon>Viridiplantae</taxon>
        <taxon>Streptophyta</taxon>
        <taxon>Embryophyta</taxon>
        <taxon>Tracheophyta</taxon>
        <taxon>Spermatophyta</taxon>
        <taxon>Magnoliopsida</taxon>
        <taxon>eudicotyledons</taxon>
        <taxon>Gunneridae</taxon>
        <taxon>Pentapetalae</taxon>
        <taxon>rosids</taxon>
        <taxon>malvids</taxon>
        <taxon>Malvales</taxon>
        <taxon>Malvaceae</taxon>
        <taxon>Byttnerioideae</taxon>
        <taxon>Theobroma</taxon>
    </lineage>
</organism>
<proteinExistence type="predicted"/>
<reference evidence="3" key="2">
    <citation type="submission" date="2025-08" db="UniProtKB">
        <authorList>
            <consortium name="RefSeq"/>
        </authorList>
    </citation>
    <scope>IDENTIFICATION</scope>
</reference>
<protein>
    <submittedName>
        <fullName evidence="3">Uncharacterized protein LOC18613617</fullName>
    </submittedName>
</protein>
<feature type="region of interest" description="Disordered" evidence="1">
    <location>
        <begin position="96"/>
        <end position="157"/>
    </location>
</feature>
<gene>
    <name evidence="3" type="primary">LOC18613617</name>
</gene>
<dbReference type="RefSeq" id="XP_017976512.1">
    <property type="nucleotide sequence ID" value="XM_018121023.1"/>
</dbReference>
<feature type="compositionally biased region" description="Polar residues" evidence="1">
    <location>
        <begin position="96"/>
        <end position="107"/>
    </location>
</feature>
<feature type="compositionally biased region" description="Basic and acidic residues" evidence="1">
    <location>
        <begin position="117"/>
        <end position="130"/>
    </location>
</feature>
<dbReference type="AlphaFoldDB" id="A0AB32WF85"/>
<dbReference type="KEGG" id="tcc:18613617"/>
<dbReference type="Gramene" id="Tc01v2_t025520.1">
    <property type="protein sequence ID" value="Tc01v2_p025520.1"/>
    <property type="gene ID" value="Tc01v2_g025520"/>
</dbReference>
<sequence>MKKMTCKEMKMKKMTWKEMKMKMKIKLKMTIVKLLMMIVIIMKNMSLLILKVIDDGAMVKGKHSKPRPRSTNALGSISLPTNASTLADISIQQQMQQDYNDVPSKTPSLLGASAEQVHNETSTHDSRKFPSTDLGASVDDTSSRPRGQELSVGLRTPVDPSNRLRITLIGEKYVILL</sequence>
<evidence type="ECO:0000313" key="2">
    <source>
        <dbReference type="Proteomes" id="UP000694886"/>
    </source>
</evidence>
<evidence type="ECO:0000256" key="1">
    <source>
        <dbReference type="SAM" id="MobiDB-lite"/>
    </source>
</evidence>
<dbReference type="Proteomes" id="UP000694886">
    <property type="component" value="Chromosome 1"/>
</dbReference>
<dbReference type="GeneID" id="18613617"/>
<reference evidence="2" key="1">
    <citation type="journal article" date="1997" name="Nucleic Acids Res.">
        <title>tRNAscan-SE: a program for improved detection of transfer RNA genes in genomic sequence.</title>
        <authorList>
            <person name="Lowe T.M."/>
            <person name="Eddy S.R."/>
        </authorList>
    </citation>
    <scope>NUCLEOTIDE SEQUENCE [LARGE SCALE GENOMIC DNA]</scope>
    <source>
        <strain evidence="2">r\B97-61/B2</strain>
    </source>
</reference>
<evidence type="ECO:0000313" key="3">
    <source>
        <dbReference type="RefSeq" id="XP_017976512.1"/>
    </source>
</evidence>
<name>A0AB32WF85_THECC</name>
<accession>A0AB32WF85</accession>